<comment type="subcellular location">
    <subcellularLocation>
        <location evidence="1">Cell membrane</location>
        <topology evidence="1">Multi-pass membrane protein</topology>
    </subcellularLocation>
</comment>
<name>A0A174QUR9_9FIRM</name>
<accession>A0A174QUR9</accession>
<dbReference type="GO" id="GO:0016887">
    <property type="term" value="F:ATP hydrolysis activity"/>
    <property type="evidence" value="ECO:0007669"/>
    <property type="project" value="InterPro"/>
</dbReference>
<keyword evidence="12" id="KW-0378">Hydrolase</keyword>
<feature type="transmembrane region" description="Helical" evidence="9">
    <location>
        <begin position="154"/>
        <end position="171"/>
    </location>
</feature>
<feature type="domain" description="ABC transmembrane type-1" evidence="11">
    <location>
        <begin position="34"/>
        <end position="325"/>
    </location>
</feature>
<evidence type="ECO:0000313" key="13">
    <source>
        <dbReference type="Proteomes" id="UP000095512"/>
    </source>
</evidence>
<reference evidence="12 13" key="1">
    <citation type="submission" date="2015-09" db="EMBL/GenBank/DDBJ databases">
        <authorList>
            <consortium name="Pathogen Informatics"/>
        </authorList>
    </citation>
    <scope>NUCLEOTIDE SEQUENCE [LARGE SCALE GENOMIC DNA]</scope>
    <source>
        <strain evidence="12 13">2789STDY5834865</strain>
    </source>
</reference>
<dbReference type="PANTHER" id="PTHR24221:SF397">
    <property type="entry name" value="ABC TRANSPORTER, ATP-BINDING TRANSMEMBRANE PROTEIN"/>
    <property type="match status" value="1"/>
</dbReference>
<feature type="transmembrane region" description="Helical" evidence="9">
    <location>
        <begin position="29"/>
        <end position="51"/>
    </location>
</feature>
<protein>
    <submittedName>
        <fullName evidence="12">ABC transporter permease/ATP-binding protein</fullName>
        <ecNumber evidence="12">3.6.3.-</ecNumber>
    </submittedName>
</protein>
<feature type="transmembrane region" description="Helical" evidence="9">
    <location>
        <begin position="262"/>
        <end position="283"/>
    </location>
</feature>
<dbReference type="InterPro" id="IPR027417">
    <property type="entry name" value="P-loop_NTPase"/>
</dbReference>
<feature type="transmembrane region" description="Helical" evidence="9">
    <location>
        <begin position="177"/>
        <end position="195"/>
    </location>
</feature>
<dbReference type="SUPFAM" id="SSF90123">
    <property type="entry name" value="ABC transporter transmembrane region"/>
    <property type="match status" value="1"/>
</dbReference>
<dbReference type="FunFam" id="3.40.50.300:FF:000221">
    <property type="entry name" value="Multidrug ABC transporter ATP-binding protein"/>
    <property type="match status" value="1"/>
</dbReference>
<evidence type="ECO:0000259" key="10">
    <source>
        <dbReference type="PROSITE" id="PS50893"/>
    </source>
</evidence>
<evidence type="ECO:0000256" key="1">
    <source>
        <dbReference type="ARBA" id="ARBA00004651"/>
    </source>
</evidence>
<dbReference type="InterPro" id="IPR003439">
    <property type="entry name" value="ABC_transporter-like_ATP-bd"/>
</dbReference>
<proteinExistence type="predicted"/>
<evidence type="ECO:0000259" key="11">
    <source>
        <dbReference type="PROSITE" id="PS50929"/>
    </source>
</evidence>
<dbReference type="PANTHER" id="PTHR24221">
    <property type="entry name" value="ATP-BINDING CASSETTE SUB-FAMILY B"/>
    <property type="match status" value="1"/>
</dbReference>
<dbReference type="PROSITE" id="PS50893">
    <property type="entry name" value="ABC_TRANSPORTER_2"/>
    <property type="match status" value="1"/>
</dbReference>
<keyword evidence="6 12" id="KW-0067">ATP-binding</keyword>
<dbReference type="GO" id="GO:0005524">
    <property type="term" value="F:ATP binding"/>
    <property type="evidence" value="ECO:0007669"/>
    <property type="project" value="UniProtKB-KW"/>
</dbReference>
<dbReference type="GO" id="GO:0034040">
    <property type="term" value="F:ATPase-coupled lipid transmembrane transporter activity"/>
    <property type="evidence" value="ECO:0007669"/>
    <property type="project" value="TreeGrafter"/>
</dbReference>
<dbReference type="EMBL" id="CZAB01000048">
    <property type="protein sequence ID" value="CUP74600.1"/>
    <property type="molecule type" value="Genomic_DNA"/>
</dbReference>
<dbReference type="Pfam" id="PF00005">
    <property type="entry name" value="ABC_tran"/>
    <property type="match status" value="1"/>
</dbReference>
<dbReference type="CDD" id="cd07346">
    <property type="entry name" value="ABC_6TM_exporters"/>
    <property type="match status" value="1"/>
</dbReference>
<keyword evidence="5" id="KW-0547">Nucleotide-binding</keyword>
<gene>
    <name evidence="12" type="primary">irtA_1</name>
    <name evidence="12" type="ORF">ERS852480_03991</name>
</gene>
<evidence type="ECO:0000256" key="3">
    <source>
        <dbReference type="ARBA" id="ARBA00022475"/>
    </source>
</evidence>
<dbReference type="EC" id="3.6.3.-" evidence="12"/>
<keyword evidence="7 9" id="KW-1133">Transmembrane helix</keyword>
<evidence type="ECO:0000256" key="7">
    <source>
        <dbReference type="ARBA" id="ARBA00022989"/>
    </source>
</evidence>
<feature type="domain" description="ABC transporter" evidence="10">
    <location>
        <begin position="356"/>
        <end position="591"/>
    </location>
</feature>
<dbReference type="Pfam" id="PF00664">
    <property type="entry name" value="ABC_membrane"/>
    <property type="match status" value="1"/>
</dbReference>
<dbReference type="SMART" id="SM00382">
    <property type="entry name" value="AAA"/>
    <property type="match status" value="1"/>
</dbReference>
<dbReference type="InterPro" id="IPR003593">
    <property type="entry name" value="AAA+_ATPase"/>
</dbReference>
<dbReference type="SUPFAM" id="SSF52540">
    <property type="entry name" value="P-loop containing nucleoside triphosphate hydrolases"/>
    <property type="match status" value="1"/>
</dbReference>
<evidence type="ECO:0000256" key="6">
    <source>
        <dbReference type="ARBA" id="ARBA00022840"/>
    </source>
</evidence>
<dbReference type="GO" id="GO:0005886">
    <property type="term" value="C:plasma membrane"/>
    <property type="evidence" value="ECO:0007669"/>
    <property type="project" value="UniProtKB-SubCell"/>
</dbReference>
<dbReference type="PROSITE" id="PS00211">
    <property type="entry name" value="ABC_TRANSPORTER_1"/>
    <property type="match status" value="1"/>
</dbReference>
<evidence type="ECO:0000313" key="12">
    <source>
        <dbReference type="EMBL" id="CUP74600.1"/>
    </source>
</evidence>
<dbReference type="AlphaFoldDB" id="A0A174QUR9"/>
<dbReference type="Gene3D" id="3.40.50.300">
    <property type="entry name" value="P-loop containing nucleotide triphosphate hydrolases"/>
    <property type="match status" value="1"/>
</dbReference>
<evidence type="ECO:0000256" key="2">
    <source>
        <dbReference type="ARBA" id="ARBA00022448"/>
    </source>
</evidence>
<sequence length="604" mass="66482">MDGSRKHIMTRLPDTDKVTLMTFAGKYKYLTGTGCILSGISAVIALVPYLCMWKVIKLAVLNWPGGLAGGTLVYWGWMAVASSLLSMLIYFGALMCTHLSAFRTARNMKTAALHHLAELPIGYFKGTGSGKLRRIIDDGAGQTETYLAHQLPDLAGALVTPAAVLVLLLVFDWRFGLISLIPMAVGTFFLSRMMGTGMAECMRQYQNALEDMNNEAVEYVRGIPVVKTFQQSIFSFKSFHDSIMRYKNWAVNYTLSLRIPMCCYSVSINGIFAVLIPAGLLLAGDAAGGQDFVTTALDLVFYILFAPVCVTMMDKIMWTSENTMAANDAMERILNVIREKTLPEPAVPRKPENHTIEIKDVSFSYNKDGVNALEHVSLTVPQGAATAMVGASGSGKTTLVSLIPRFFDVDQGSICIGGVDVRDIGTKELMKQVSFVFQDSHLFKDSLLNNIRAAKPEADKEEVMRALKAARCEDIIEKMPQGLDTVVGTKGVYLSGGEMQRIALARAILKDAPIVLLDEATAFADPDNEYLIQQAFEKLVEGKTVIMIAHRLSTVCRAHRIFVMEEGRVAEQGSHDELLKARGLYARMWKDYQTSVEWKVGGKA</sequence>
<dbReference type="Proteomes" id="UP000095512">
    <property type="component" value="Unassembled WGS sequence"/>
</dbReference>
<organism evidence="12 13">
    <name type="scientific">Enterocloster clostridioformis</name>
    <dbReference type="NCBI Taxonomy" id="1531"/>
    <lineage>
        <taxon>Bacteria</taxon>
        <taxon>Bacillati</taxon>
        <taxon>Bacillota</taxon>
        <taxon>Clostridia</taxon>
        <taxon>Lachnospirales</taxon>
        <taxon>Lachnospiraceae</taxon>
        <taxon>Enterocloster</taxon>
    </lineage>
</organism>
<dbReference type="InterPro" id="IPR011527">
    <property type="entry name" value="ABC1_TM_dom"/>
</dbReference>
<feature type="transmembrane region" description="Helical" evidence="9">
    <location>
        <begin position="58"/>
        <end position="77"/>
    </location>
</feature>
<dbReference type="GO" id="GO:0140359">
    <property type="term" value="F:ABC-type transporter activity"/>
    <property type="evidence" value="ECO:0007669"/>
    <property type="project" value="InterPro"/>
</dbReference>
<dbReference type="InterPro" id="IPR017871">
    <property type="entry name" value="ABC_transporter-like_CS"/>
</dbReference>
<keyword evidence="2" id="KW-0813">Transport</keyword>
<keyword evidence="4 9" id="KW-0812">Transmembrane</keyword>
<dbReference type="RefSeq" id="WP_081031233.1">
    <property type="nucleotide sequence ID" value="NZ_CZAB01000048.1"/>
</dbReference>
<dbReference type="InterPro" id="IPR039421">
    <property type="entry name" value="Type_1_exporter"/>
</dbReference>
<keyword evidence="8 9" id="KW-0472">Membrane</keyword>
<dbReference type="Gene3D" id="1.20.1560.10">
    <property type="entry name" value="ABC transporter type 1, transmembrane domain"/>
    <property type="match status" value="1"/>
</dbReference>
<evidence type="ECO:0000256" key="4">
    <source>
        <dbReference type="ARBA" id="ARBA00022692"/>
    </source>
</evidence>
<dbReference type="PROSITE" id="PS50929">
    <property type="entry name" value="ABC_TM1F"/>
    <property type="match status" value="1"/>
</dbReference>
<dbReference type="InterPro" id="IPR036640">
    <property type="entry name" value="ABC1_TM_sf"/>
</dbReference>
<feature type="transmembrane region" description="Helical" evidence="9">
    <location>
        <begin position="83"/>
        <end position="102"/>
    </location>
</feature>
<feature type="transmembrane region" description="Helical" evidence="9">
    <location>
        <begin position="295"/>
        <end position="313"/>
    </location>
</feature>
<evidence type="ECO:0000256" key="8">
    <source>
        <dbReference type="ARBA" id="ARBA00023136"/>
    </source>
</evidence>
<evidence type="ECO:0000256" key="5">
    <source>
        <dbReference type="ARBA" id="ARBA00022741"/>
    </source>
</evidence>
<evidence type="ECO:0000256" key="9">
    <source>
        <dbReference type="SAM" id="Phobius"/>
    </source>
</evidence>
<keyword evidence="3" id="KW-1003">Cell membrane</keyword>